<dbReference type="Pfam" id="PF00082">
    <property type="entry name" value="Peptidase_S8"/>
    <property type="match status" value="1"/>
</dbReference>
<dbReference type="Proteomes" id="UP001174694">
    <property type="component" value="Unassembled WGS sequence"/>
</dbReference>
<dbReference type="InterPro" id="IPR036852">
    <property type="entry name" value="Peptidase_S8/S53_dom_sf"/>
</dbReference>
<dbReference type="SUPFAM" id="SSF52743">
    <property type="entry name" value="Subtilisin-like"/>
    <property type="match status" value="1"/>
</dbReference>
<dbReference type="EMBL" id="JANBVO010000057">
    <property type="protein sequence ID" value="KAJ9132437.1"/>
    <property type="molecule type" value="Genomic_DNA"/>
</dbReference>
<feature type="active site" description="Charge relay system" evidence="5">
    <location>
        <position position="116"/>
    </location>
</feature>
<keyword evidence="8" id="KW-1185">Reference proteome</keyword>
<dbReference type="AlphaFoldDB" id="A0AA38RAR0"/>
<evidence type="ECO:0000256" key="1">
    <source>
        <dbReference type="ARBA" id="ARBA00011073"/>
    </source>
</evidence>
<evidence type="ECO:0000256" key="5">
    <source>
        <dbReference type="PROSITE-ProRule" id="PRU01240"/>
    </source>
</evidence>
<evidence type="ECO:0000256" key="4">
    <source>
        <dbReference type="ARBA" id="ARBA00022825"/>
    </source>
</evidence>
<comment type="similarity">
    <text evidence="1 5">Belongs to the peptidase S8 family.</text>
</comment>
<evidence type="ECO:0000259" key="6">
    <source>
        <dbReference type="Pfam" id="PF00082"/>
    </source>
</evidence>
<dbReference type="CDD" id="cd00306">
    <property type="entry name" value="Peptidases_S8_S53"/>
    <property type="match status" value="1"/>
</dbReference>
<dbReference type="PANTHER" id="PTHR43399">
    <property type="entry name" value="SUBTILISIN-RELATED"/>
    <property type="match status" value="1"/>
</dbReference>
<evidence type="ECO:0000313" key="8">
    <source>
        <dbReference type="Proteomes" id="UP001174694"/>
    </source>
</evidence>
<keyword evidence="3 5" id="KW-0378">Hydrolase</keyword>
<dbReference type="PANTHER" id="PTHR43399:SF4">
    <property type="entry name" value="CELL WALL-ASSOCIATED PROTEASE"/>
    <property type="match status" value="1"/>
</dbReference>
<dbReference type="PRINTS" id="PR00723">
    <property type="entry name" value="SUBTILISIN"/>
</dbReference>
<dbReference type="GO" id="GO:0006508">
    <property type="term" value="P:proteolysis"/>
    <property type="evidence" value="ECO:0007669"/>
    <property type="project" value="UniProtKB-KW"/>
</dbReference>
<sequence>MGIRESLSEAQAIVDGAGDNKVAIDSKDESFMKRSSALLSALPAILPVPAGNPNVGEDAFDSEAPDLAKFLSQGDDAIKEGKKWFNDAEYMKKANKFIETSRNGRGHERAKIAVLDTGLDFDHLLMRPFLESKRLCQKNSLDFTVEPAMPVKDDNVGHGTHCTHLILKTCETAEIYVAKVFKKKKADQYTAMCVAKAIDHAVNTWKVDIISMSFAFTANQGPIQAAIERAQMSDKKVLLLAAASNSRLLAHHPVGFPANHTNVISVFSHTLNRERSKFSPKRPGAKNFSVLGEHLNAAFPKALNDGDYERRQSGTSMATALMAGIAGLVVEFSRPSTIDKYVTDPDRLLTRAGMEAVFQLMMPQSEVFSSDVDGYLFLRPWILFRPPRPEDPWDAVYEINKALGSSTRSG</sequence>
<accession>A0AA38RAR0</accession>
<protein>
    <recommendedName>
        <fullName evidence="6">Peptidase S8/S53 domain-containing protein</fullName>
    </recommendedName>
</protein>
<comment type="caution">
    <text evidence="7">The sequence shown here is derived from an EMBL/GenBank/DDBJ whole genome shotgun (WGS) entry which is preliminary data.</text>
</comment>
<proteinExistence type="inferred from homology"/>
<keyword evidence="4 5" id="KW-0720">Serine protease</keyword>
<evidence type="ECO:0000313" key="7">
    <source>
        <dbReference type="EMBL" id="KAJ9132437.1"/>
    </source>
</evidence>
<organism evidence="7 8">
    <name type="scientific">Pleurostoma richardsiae</name>
    <dbReference type="NCBI Taxonomy" id="41990"/>
    <lineage>
        <taxon>Eukaryota</taxon>
        <taxon>Fungi</taxon>
        <taxon>Dikarya</taxon>
        <taxon>Ascomycota</taxon>
        <taxon>Pezizomycotina</taxon>
        <taxon>Sordariomycetes</taxon>
        <taxon>Sordariomycetidae</taxon>
        <taxon>Calosphaeriales</taxon>
        <taxon>Pleurostomataceae</taxon>
        <taxon>Pleurostoma</taxon>
    </lineage>
</organism>
<keyword evidence="2 5" id="KW-0645">Protease</keyword>
<evidence type="ECO:0000256" key="3">
    <source>
        <dbReference type="ARBA" id="ARBA00022801"/>
    </source>
</evidence>
<dbReference type="Gene3D" id="3.40.50.200">
    <property type="entry name" value="Peptidase S8/S53 domain"/>
    <property type="match status" value="1"/>
</dbReference>
<feature type="domain" description="Peptidase S8/S53" evidence="6">
    <location>
        <begin position="110"/>
        <end position="335"/>
    </location>
</feature>
<dbReference type="PROSITE" id="PS51892">
    <property type="entry name" value="SUBTILASE"/>
    <property type="match status" value="1"/>
</dbReference>
<reference evidence="7" key="1">
    <citation type="submission" date="2022-07" db="EMBL/GenBank/DDBJ databases">
        <title>Fungi with potential for degradation of polypropylene.</title>
        <authorList>
            <person name="Gostincar C."/>
        </authorList>
    </citation>
    <scope>NUCLEOTIDE SEQUENCE</scope>
    <source>
        <strain evidence="7">EXF-13308</strain>
    </source>
</reference>
<dbReference type="InterPro" id="IPR051048">
    <property type="entry name" value="Peptidase_S8/S53_subtilisin"/>
</dbReference>
<dbReference type="InterPro" id="IPR015500">
    <property type="entry name" value="Peptidase_S8_subtilisin-rel"/>
</dbReference>
<dbReference type="InterPro" id="IPR000209">
    <property type="entry name" value="Peptidase_S8/S53_dom"/>
</dbReference>
<name>A0AA38RAR0_9PEZI</name>
<gene>
    <name evidence="7" type="ORF">NKR23_g11247</name>
</gene>
<feature type="active site" description="Charge relay system" evidence="5">
    <location>
        <position position="158"/>
    </location>
</feature>
<feature type="active site" description="Charge relay system" evidence="5">
    <location>
        <position position="316"/>
    </location>
</feature>
<dbReference type="GO" id="GO:0004252">
    <property type="term" value="F:serine-type endopeptidase activity"/>
    <property type="evidence" value="ECO:0007669"/>
    <property type="project" value="UniProtKB-UniRule"/>
</dbReference>
<evidence type="ECO:0000256" key="2">
    <source>
        <dbReference type="ARBA" id="ARBA00022670"/>
    </source>
</evidence>